<organism evidence="2 3">
    <name type="scientific">Longimonas halophila</name>
    <dbReference type="NCBI Taxonomy" id="1469170"/>
    <lineage>
        <taxon>Bacteria</taxon>
        <taxon>Pseudomonadati</taxon>
        <taxon>Rhodothermota</taxon>
        <taxon>Rhodothermia</taxon>
        <taxon>Rhodothermales</taxon>
        <taxon>Salisaetaceae</taxon>
        <taxon>Longimonas</taxon>
    </lineage>
</organism>
<reference evidence="2 3" key="1">
    <citation type="submission" date="2017-10" db="EMBL/GenBank/DDBJ databases">
        <title>Draft genome of Longimonas halophila.</title>
        <authorList>
            <person name="Goh K.M."/>
            <person name="Shamsir M.S."/>
            <person name="Lim S.W."/>
        </authorList>
    </citation>
    <scope>NUCLEOTIDE SEQUENCE [LARGE SCALE GENOMIC DNA]</scope>
    <source>
        <strain evidence="2 3">KCTC 42399</strain>
    </source>
</reference>
<keyword evidence="1" id="KW-0812">Transmembrane</keyword>
<feature type="transmembrane region" description="Helical" evidence="1">
    <location>
        <begin position="39"/>
        <end position="60"/>
    </location>
</feature>
<evidence type="ECO:0000256" key="1">
    <source>
        <dbReference type="SAM" id="Phobius"/>
    </source>
</evidence>
<keyword evidence="1" id="KW-0472">Membrane</keyword>
<feature type="transmembrane region" description="Helical" evidence="1">
    <location>
        <begin position="94"/>
        <end position="111"/>
    </location>
</feature>
<keyword evidence="1" id="KW-1133">Transmembrane helix</keyword>
<comment type="caution">
    <text evidence="2">The sequence shown here is derived from an EMBL/GenBank/DDBJ whole genome shotgun (WGS) entry which is preliminary data.</text>
</comment>
<gene>
    <name evidence="2" type="ORF">CRI93_01910</name>
</gene>
<dbReference type="EMBL" id="PDEP01000001">
    <property type="protein sequence ID" value="PEN09509.1"/>
    <property type="molecule type" value="Genomic_DNA"/>
</dbReference>
<name>A0A2H3P4S0_9BACT</name>
<accession>A0A2H3P4S0</accession>
<evidence type="ECO:0000313" key="2">
    <source>
        <dbReference type="EMBL" id="PEN09509.1"/>
    </source>
</evidence>
<keyword evidence="3" id="KW-1185">Reference proteome</keyword>
<dbReference type="RefSeq" id="WP_098060907.1">
    <property type="nucleotide sequence ID" value="NZ_PDEP01000001.1"/>
</dbReference>
<dbReference type="AlphaFoldDB" id="A0A2H3P4S0"/>
<feature type="transmembrane region" description="Helical" evidence="1">
    <location>
        <begin position="67"/>
        <end position="88"/>
    </location>
</feature>
<dbReference type="Proteomes" id="UP000221024">
    <property type="component" value="Unassembled WGS sequence"/>
</dbReference>
<sequence length="113" mass="10968">MRTVLYVLGVAGLAAGLHVLIGWPATALAGMAAAGARYPAVVGALGVGLAWTGGVAYTFVVSDAGTLALLTFLADATGGVPQLVLALLPTGIGAVWGAASGALGSALYAWMNA</sequence>
<evidence type="ECO:0000313" key="3">
    <source>
        <dbReference type="Proteomes" id="UP000221024"/>
    </source>
</evidence>
<protein>
    <submittedName>
        <fullName evidence="2">Uncharacterized protein</fullName>
    </submittedName>
</protein>
<proteinExistence type="predicted"/>